<sequence>MKEKAERIDFRIEKNKKEEWKNICKQKNISLTELIINSVENKILSSDKSKVIAFIENQDYQFSKIGNNINQIAKKVNAEKRIDNETLKGFIRELKEVENLRIKQNEILGDIYKILAKI</sequence>
<name>A0A1G6ZAJ2_9FLAO</name>
<keyword evidence="3" id="KW-1185">Reference proteome</keyword>
<evidence type="ECO:0000259" key="1">
    <source>
        <dbReference type="Pfam" id="PF05713"/>
    </source>
</evidence>
<dbReference type="OrthoDB" id="1150417at2"/>
<reference evidence="2 3" key="1">
    <citation type="submission" date="2016-10" db="EMBL/GenBank/DDBJ databases">
        <authorList>
            <person name="de Groot N.N."/>
        </authorList>
    </citation>
    <scope>NUCLEOTIDE SEQUENCE [LARGE SCALE GENOMIC DNA]</scope>
    <source>
        <strain evidence="2 3">DSM 24015</strain>
    </source>
</reference>
<dbReference type="AlphaFoldDB" id="A0A1G6ZAJ2"/>
<accession>A0A1G6ZAJ2</accession>
<dbReference type="EMBL" id="FNAS01000002">
    <property type="protein sequence ID" value="SDD99541.1"/>
    <property type="molecule type" value="Genomic_DNA"/>
</dbReference>
<feature type="domain" description="Bacterial mobilisation" evidence="1">
    <location>
        <begin position="61"/>
        <end position="98"/>
    </location>
</feature>
<gene>
    <name evidence="2" type="ORF">SAMN05421544_10218</name>
</gene>
<dbReference type="Proteomes" id="UP000198517">
    <property type="component" value="Unassembled WGS sequence"/>
</dbReference>
<dbReference type="Pfam" id="PF05713">
    <property type="entry name" value="MobC"/>
    <property type="match status" value="1"/>
</dbReference>
<dbReference type="STRING" id="1071918.SAMN05421544_10218"/>
<protein>
    <submittedName>
        <fullName evidence="2">Mobilisation protein (MobC)</fullName>
    </submittedName>
</protein>
<proteinExistence type="predicted"/>
<evidence type="ECO:0000313" key="3">
    <source>
        <dbReference type="Proteomes" id="UP000198517"/>
    </source>
</evidence>
<dbReference type="RefSeq" id="WP_092735765.1">
    <property type="nucleotide sequence ID" value="NZ_FNAS01000002.1"/>
</dbReference>
<organism evidence="2 3">
    <name type="scientific">Riemerella columbipharyngis</name>
    <dbReference type="NCBI Taxonomy" id="1071918"/>
    <lineage>
        <taxon>Bacteria</taxon>
        <taxon>Pseudomonadati</taxon>
        <taxon>Bacteroidota</taxon>
        <taxon>Flavobacteriia</taxon>
        <taxon>Flavobacteriales</taxon>
        <taxon>Weeksellaceae</taxon>
        <taxon>Riemerella</taxon>
    </lineage>
</organism>
<evidence type="ECO:0000313" key="2">
    <source>
        <dbReference type="EMBL" id="SDD99541.1"/>
    </source>
</evidence>
<dbReference type="InterPro" id="IPR008687">
    <property type="entry name" value="MobC"/>
</dbReference>